<organism evidence="1 2">
    <name type="scientific">Ovis ammon polii</name>
    <dbReference type="NCBI Taxonomy" id="230172"/>
    <lineage>
        <taxon>Eukaryota</taxon>
        <taxon>Metazoa</taxon>
        <taxon>Chordata</taxon>
        <taxon>Craniata</taxon>
        <taxon>Vertebrata</taxon>
        <taxon>Euteleostomi</taxon>
        <taxon>Mammalia</taxon>
        <taxon>Eutheria</taxon>
        <taxon>Laurasiatheria</taxon>
        <taxon>Artiodactyla</taxon>
        <taxon>Ruminantia</taxon>
        <taxon>Pecora</taxon>
        <taxon>Bovidae</taxon>
        <taxon>Caprinae</taxon>
        <taxon>Ovis</taxon>
    </lineage>
</organism>
<name>A0AAD4TNQ3_OVIAM</name>
<proteinExistence type="predicted"/>
<dbReference type="EMBL" id="JAKZEL010000027">
    <property type="protein sequence ID" value="KAI4529649.1"/>
    <property type="molecule type" value="Genomic_DNA"/>
</dbReference>
<reference evidence="1" key="1">
    <citation type="submission" date="2022-03" db="EMBL/GenBank/DDBJ databases">
        <title>Genomic analyses of argali, domestic sheep and their hybrids provide insights into chromosomal evolution, heterosis and genetic basis of agronomic traits.</title>
        <authorList>
            <person name="Li M."/>
        </authorList>
    </citation>
    <scope>NUCLEOTIDE SEQUENCE</scope>
    <source>
        <strain evidence="1">CAU-MHL-2022a</strain>
        <tissue evidence="1">Skin</tissue>
    </source>
</reference>
<dbReference type="AlphaFoldDB" id="A0AAD4TNQ3"/>
<gene>
    <name evidence="1" type="ORF">MG293_020327</name>
</gene>
<dbReference type="Proteomes" id="UP001214576">
    <property type="component" value="Unassembled WGS sequence"/>
</dbReference>
<protein>
    <submittedName>
        <fullName evidence="1">Uncharacterized protein</fullName>
    </submittedName>
</protein>
<keyword evidence="2" id="KW-1185">Reference proteome</keyword>
<sequence>MGSFNSETGHFKERHGTVMSQTLSVFEGWLDGEQRGKNALLDAEHRMNTGEAAERTLAQPPLCSRRTRMRPTIIPEDLFPDEMHSLYERQKGWKVLEDIHHEFALLNMNYPLFLFNHFYGSCEPNLVGWKRELWANDSQEMTAHDVSDTAGPQLYIPVLVPNCFKLTLTRCICKTVPGMLLSVILGLPQ</sequence>
<evidence type="ECO:0000313" key="2">
    <source>
        <dbReference type="Proteomes" id="UP001214576"/>
    </source>
</evidence>
<comment type="caution">
    <text evidence="1">The sequence shown here is derived from an EMBL/GenBank/DDBJ whole genome shotgun (WGS) entry which is preliminary data.</text>
</comment>
<accession>A0AAD4TNQ3</accession>
<evidence type="ECO:0000313" key="1">
    <source>
        <dbReference type="EMBL" id="KAI4529649.1"/>
    </source>
</evidence>